<name>A0AAE3L0W5_9GAMM</name>
<dbReference type="GO" id="GO:0046047">
    <property type="term" value="P:TTP catabolic process"/>
    <property type="evidence" value="ECO:0007669"/>
    <property type="project" value="TreeGrafter"/>
</dbReference>
<dbReference type="InterPro" id="IPR048015">
    <property type="entry name" value="NTP-PPase_MazG-like_N"/>
</dbReference>
<dbReference type="InterPro" id="IPR048011">
    <property type="entry name" value="NTP-PPase_MazG-like_C"/>
</dbReference>
<dbReference type="InterPro" id="IPR011551">
    <property type="entry name" value="NTP_PyrPHydrolase_MazG"/>
</dbReference>
<evidence type="ECO:0000313" key="8">
    <source>
        <dbReference type="Proteomes" id="UP001204445"/>
    </source>
</evidence>
<dbReference type="FunFam" id="1.10.287.1080:FF:000003">
    <property type="entry name" value="Nucleoside triphosphate pyrophosphohydrolase"/>
    <property type="match status" value="1"/>
</dbReference>
<evidence type="ECO:0000256" key="4">
    <source>
        <dbReference type="ARBA" id="ARBA00074799"/>
    </source>
</evidence>
<dbReference type="NCBIfam" id="TIGR00444">
    <property type="entry name" value="mazG"/>
    <property type="match status" value="1"/>
</dbReference>
<proteinExistence type="inferred from homology"/>
<protein>
    <recommendedName>
        <fullName evidence="4">Nucleoside triphosphate pyrophosphohydrolase</fullName>
        <ecNumber evidence="3">3.6.1.8</ecNumber>
    </recommendedName>
</protein>
<dbReference type="GO" id="GO:0046081">
    <property type="term" value="P:dUTP catabolic process"/>
    <property type="evidence" value="ECO:0007669"/>
    <property type="project" value="TreeGrafter"/>
</dbReference>
<evidence type="ECO:0000259" key="6">
    <source>
        <dbReference type="Pfam" id="PF03819"/>
    </source>
</evidence>
<feature type="region of interest" description="Disordered" evidence="5">
    <location>
        <begin position="240"/>
        <end position="268"/>
    </location>
</feature>
<dbReference type="Gene3D" id="1.10.287.1080">
    <property type="entry name" value="MazG-like"/>
    <property type="match status" value="2"/>
</dbReference>
<dbReference type="PANTHER" id="PTHR30522">
    <property type="entry name" value="NUCLEOSIDE TRIPHOSPHATE PYROPHOSPHOHYDROLASE"/>
    <property type="match status" value="1"/>
</dbReference>
<evidence type="ECO:0000313" key="7">
    <source>
        <dbReference type="EMBL" id="MCS3902725.1"/>
    </source>
</evidence>
<dbReference type="GO" id="GO:0047693">
    <property type="term" value="F:ATP diphosphatase activity"/>
    <property type="evidence" value="ECO:0007669"/>
    <property type="project" value="UniProtKB-EC"/>
</dbReference>
<evidence type="ECO:0000256" key="1">
    <source>
        <dbReference type="ARBA" id="ARBA00052141"/>
    </source>
</evidence>
<dbReference type="CDD" id="cd11529">
    <property type="entry name" value="NTP-PPase_MazG_Cterm"/>
    <property type="match status" value="1"/>
</dbReference>
<dbReference type="SUPFAM" id="SSF101386">
    <property type="entry name" value="all-alpha NTP pyrophosphatases"/>
    <property type="match status" value="2"/>
</dbReference>
<dbReference type="InterPro" id="IPR004518">
    <property type="entry name" value="MazG-like_dom"/>
</dbReference>
<comment type="similarity">
    <text evidence="2">Belongs to the nucleoside triphosphate pyrophosphohydrolase family.</text>
</comment>
<evidence type="ECO:0000256" key="3">
    <source>
        <dbReference type="ARBA" id="ARBA00066372"/>
    </source>
</evidence>
<feature type="domain" description="NTP pyrophosphohydrolase MazG-like" evidence="6">
    <location>
        <begin position="29"/>
        <end position="102"/>
    </location>
</feature>
<dbReference type="AlphaFoldDB" id="A0AAE3L0W5"/>
<dbReference type="CDD" id="cd11528">
    <property type="entry name" value="NTP-PPase_MazG_Nterm"/>
    <property type="match status" value="1"/>
</dbReference>
<feature type="compositionally biased region" description="Acidic residues" evidence="5">
    <location>
        <begin position="246"/>
        <end position="255"/>
    </location>
</feature>
<accession>A0AAE3L0W5</accession>
<gene>
    <name evidence="7" type="ORF">J2T55_000729</name>
</gene>
<comment type="caution">
    <text evidence="7">The sequence shown here is derived from an EMBL/GenBank/DDBJ whole genome shotgun (WGS) entry which is preliminary data.</text>
</comment>
<dbReference type="GO" id="GO:0046076">
    <property type="term" value="P:dTTP catabolic process"/>
    <property type="evidence" value="ECO:0007669"/>
    <property type="project" value="TreeGrafter"/>
</dbReference>
<evidence type="ECO:0000256" key="5">
    <source>
        <dbReference type="SAM" id="MobiDB-lite"/>
    </source>
</evidence>
<feature type="domain" description="NTP pyrophosphohydrolase MazG-like" evidence="6">
    <location>
        <begin position="169"/>
        <end position="228"/>
    </location>
</feature>
<dbReference type="GO" id="GO:0046052">
    <property type="term" value="P:UTP catabolic process"/>
    <property type="evidence" value="ECO:0007669"/>
    <property type="project" value="TreeGrafter"/>
</dbReference>
<dbReference type="Proteomes" id="UP001204445">
    <property type="component" value="Unassembled WGS sequence"/>
</dbReference>
<reference evidence="7" key="1">
    <citation type="submission" date="2022-08" db="EMBL/GenBank/DDBJ databases">
        <title>Genomic Encyclopedia of Type Strains, Phase III (KMG-III): the genomes of soil and plant-associated and newly described type strains.</title>
        <authorList>
            <person name="Whitman W."/>
        </authorList>
    </citation>
    <scope>NUCLEOTIDE SEQUENCE</scope>
    <source>
        <strain evidence="7">HMT 1</strain>
    </source>
</reference>
<sequence>MTLEATQRLLAIMRQLRDPDNGCPWDRRQDFASIVPHTLEEAYELAEAIETGDAESIRGELGDLLFQVVFYAQLGSERDWFDFDSVAATIAGKLERRHPHVFAETATDEAELSGQWERIKAEERRQSGAGDGALADVPRALPALSRARKLQKRAAHVGFDWGDPAPVFAKIEEELDEFRSEMARGADNHVRVEEEFGDLLFACVNLARHAGIDPESALRRANRKFESRFAFIEERLAAQGRTPEDSSLEEMDALWEEAKTNGVAEAGD</sequence>
<evidence type="ECO:0000256" key="2">
    <source>
        <dbReference type="ARBA" id="ARBA00061115"/>
    </source>
</evidence>
<dbReference type="NCBIfam" id="NF007113">
    <property type="entry name" value="PRK09562.1"/>
    <property type="match status" value="1"/>
</dbReference>
<dbReference type="FunFam" id="1.10.287.1080:FF:000001">
    <property type="entry name" value="Nucleoside triphosphate pyrophosphohydrolase"/>
    <property type="match status" value="1"/>
</dbReference>
<dbReference type="GO" id="GO:0006203">
    <property type="term" value="P:dGTP catabolic process"/>
    <property type="evidence" value="ECO:0007669"/>
    <property type="project" value="TreeGrafter"/>
</dbReference>
<dbReference type="GO" id="GO:0046061">
    <property type="term" value="P:dATP catabolic process"/>
    <property type="evidence" value="ECO:0007669"/>
    <property type="project" value="TreeGrafter"/>
</dbReference>
<dbReference type="EC" id="3.6.1.8" evidence="3"/>
<dbReference type="RefSeq" id="WP_259054291.1">
    <property type="nucleotide sequence ID" value="NZ_JANUCT010000004.1"/>
</dbReference>
<dbReference type="PANTHER" id="PTHR30522:SF0">
    <property type="entry name" value="NUCLEOSIDE TRIPHOSPHATE PYROPHOSPHOHYDROLASE"/>
    <property type="match status" value="1"/>
</dbReference>
<organism evidence="7 8">
    <name type="scientific">Methylohalomonas lacus</name>
    <dbReference type="NCBI Taxonomy" id="398773"/>
    <lineage>
        <taxon>Bacteria</taxon>
        <taxon>Pseudomonadati</taxon>
        <taxon>Pseudomonadota</taxon>
        <taxon>Gammaproteobacteria</taxon>
        <taxon>Methylohalomonadales</taxon>
        <taxon>Methylohalomonadaceae</taxon>
        <taxon>Methylohalomonas</taxon>
    </lineage>
</organism>
<dbReference type="Pfam" id="PF03819">
    <property type="entry name" value="MazG"/>
    <property type="match status" value="2"/>
</dbReference>
<keyword evidence="8" id="KW-1185">Reference proteome</keyword>
<comment type="catalytic activity">
    <reaction evidence="1">
        <text>ATP + H2O = AMP + diphosphate + H(+)</text>
        <dbReference type="Rhea" id="RHEA:14245"/>
        <dbReference type="ChEBI" id="CHEBI:15377"/>
        <dbReference type="ChEBI" id="CHEBI:15378"/>
        <dbReference type="ChEBI" id="CHEBI:30616"/>
        <dbReference type="ChEBI" id="CHEBI:33019"/>
        <dbReference type="ChEBI" id="CHEBI:456215"/>
        <dbReference type="EC" id="3.6.1.8"/>
    </reaction>
</comment>
<dbReference type="GO" id="GO:0006950">
    <property type="term" value="P:response to stress"/>
    <property type="evidence" value="ECO:0007669"/>
    <property type="project" value="UniProtKB-ARBA"/>
</dbReference>
<dbReference type="EMBL" id="JANUCT010000004">
    <property type="protein sequence ID" value="MCS3902725.1"/>
    <property type="molecule type" value="Genomic_DNA"/>
</dbReference>